<keyword evidence="2" id="KW-0547">Nucleotide-binding</keyword>
<dbReference type="InterPro" id="IPR025121">
    <property type="entry name" value="GTPase_HflX_N"/>
</dbReference>
<dbReference type="SUPFAM" id="SSF52540">
    <property type="entry name" value="P-loop containing nucleoside triphosphate hydrolases"/>
    <property type="match status" value="1"/>
</dbReference>
<feature type="domain" description="Hflx-type G" evidence="7">
    <location>
        <begin position="312"/>
        <end position="476"/>
    </location>
</feature>
<sequence>MGSRWRQALHLGRKARSVFVGSPVGCLAPRPARFLQATAVPCSSLRGGPGSGSSEGRRGGGGRGRNWGAGDGGDDDDEEEEEDDLDEEELELDPEDEELLKSALPPLPSGHQKVFVVHPAVKWGPGRPRLTTAELQLDEAVALINTIQDWTVVDKIILPTKTPEKKTIFSDQNFQLLTEKIKGVVDASSVFVNVERLSPLSKKELEEAWGLEVFDRYSVVLHIFRRNARTKEAKLQIALAEIPLLRTGLRSKVDQLDQQRGGSRYIMGSGETFMETQLRLLKEKTHKIRKALEKLRKKRQLLRNWRQKREFPTISVMGYTNCGKTTLIKALTGDAGLQPEDKLFATLDITVHAGYLPSSLTVLYVDTIGFLSQLPHDLVESFSATLDDVACSDLIVHVRDISHPETNLQKETVVSVLRNLNLPSHLLETIIEVHNKVDLIDGYRPTEPNAIVISALLGHGLEELKEKIDSNILKITGKNLLRIKINLYGPQLNWLYKEATVQNVEVDPEDGTANVEVIISNAALGRRTNMFSFTSKDMINTEQYFAYTQKETITHVSMYQSGLLQGSELQKCYSIWIKSF</sequence>
<dbReference type="PANTHER" id="PTHR10229">
    <property type="entry name" value="GTP-BINDING PROTEIN HFLX"/>
    <property type="match status" value="1"/>
</dbReference>
<evidence type="ECO:0000256" key="1">
    <source>
        <dbReference type="ARBA" id="ARBA00022723"/>
    </source>
</evidence>
<keyword evidence="1" id="KW-0479">Metal-binding</keyword>
<evidence type="ECO:0000256" key="3">
    <source>
        <dbReference type="ARBA" id="ARBA00022842"/>
    </source>
</evidence>
<dbReference type="RefSeq" id="XP_072850525.1">
    <property type="nucleotide sequence ID" value="XM_072994424.1"/>
</dbReference>
<accession>A0ABM5FYR4</accession>
<evidence type="ECO:0000259" key="7">
    <source>
        <dbReference type="PROSITE" id="PS51705"/>
    </source>
</evidence>
<dbReference type="Pfam" id="PF16360">
    <property type="entry name" value="GTP-bdg_M"/>
    <property type="match status" value="1"/>
</dbReference>
<feature type="compositionally biased region" description="Gly residues" evidence="6">
    <location>
        <begin position="47"/>
        <end position="71"/>
    </location>
</feature>
<name>A0ABM5FYR4_9SAUR</name>
<keyword evidence="3" id="KW-0460">Magnesium</keyword>
<evidence type="ECO:0000256" key="5">
    <source>
        <dbReference type="SAM" id="Coils"/>
    </source>
</evidence>
<dbReference type="PANTHER" id="PTHR10229:SF0">
    <property type="entry name" value="GTP-BINDING PROTEIN 6-RELATED"/>
    <property type="match status" value="1"/>
</dbReference>
<dbReference type="Gene3D" id="3.40.50.300">
    <property type="entry name" value="P-loop containing nucleotide triphosphate hydrolases"/>
    <property type="match status" value="1"/>
</dbReference>
<proteinExistence type="predicted"/>
<feature type="coiled-coil region" evidence="5">
    <location>
        <begin position="278"/>
        <end position="308"/>
    </location>
</feature>
<dbReference type="InterPro" id="IPR006073">
    <property type="entry name" value="GTP-bd"/>
</dbReference>
<keyword evidence="4" id="KW-0342">GTP-binding</keyword>
<evidence type="ECO:0000313" key="9">
    <source>
        <dbReference type="RefSeq" id="XP_072850525.1"/>
    </source>
</evidence>
<dbReference type="InterPro" id="IPR042108">
    <property type="entry name" value="GTPase_HflX_N_sf"/>
</dbReference>
<dbReference type="Proteomes" id="UP001652642">
    <property type="component" value="Chromosome 3"/>
</dbReference>
<gene>
    <name evidence="9" type="primary">GTPBP6</name>
</gene>
<dbReference type="NCBIfam" id="TIGR03156">
    <property type="entry name" value="GTP_HflX"/>
    <property type="match status" value="1"/>
</dbReference>
<dbReference type="InterPro" id="IPR032305">
    <property type="entry name" value="GTP-bd_M"/>
</dbReference>
<keyword evidence="8" id="KW-1185">Reference proteome</keyword>
<dbReference type="GeneID" id="110080688"/>
<dbReference type="PROSITE" id="PS51705">
    <property type="entry name" value="G_HFLX"/>
    <property type="match status" value="1"/>
</dbReference>
<evidence type="ECO:0000256" key="4">
    <source>
        <dbReference type="ARBA" id="ARBA00023134"/>
    </source>
</evidence>
<protein>
    <submittedName>
        <fullName evidence="9">GTP-binding protein 6</fullName>
    </submittedName>
</protein>
<dbReference type="Gene3D" id="3.40.50.11060">
    <property type="entry name" value="GTPase HflX, N-terminal domain"/>
    <property type="match status" value="1"/>
</dbReference>
<evidence type="ECO:0000313" key="8">
    <source>
        <dbReference type="Proteomes" id="UP001652642"/>
    </source>
</evidence>
<evidence type="ECO:0000256" key="2">
    <source>
        <dbReference type="ARBA" id="ARBA00022741"/>
    </source>
</evidence>
<reference evidence="9" key="1">
    <citation type="submission" date="2025-08" db="UniProtKB">
        <authorList>
            <consortium name="RefSeq"/>
        </authorList>
    </citation>
    <scope>IDENTIFICATION</scope>
</reference>
<keyword evidence="5" id="KW-0175">Coiled coil</keyword>
<dbReference type="Pfam" id="PF13167">
    <property type="entry name" value="GTP-bdg_N"/>
    <property type="match status" value="1"/>
</dbReference>
<dbReference type="InterPro" id="IPR016496">
    <property type="entry name" value="GTPase_HflX"/>
</dbReference>
<feature type="region of interest" description="Disordered" evidence="6">
    <location>
        <begin position="42"/>
        <end position="96"/>
    </location>
</feature>
<organism evidence="8 9">
    <name type="scientific">Pogona vitticeps</name>
    <name type="common">central bearded dragon</name>
    <dbReference type="NCBI Taxonomy" id="103695"/>
    <lineage>
        <taxon>Eukaryota</taxon>
        <taxon>Metazoa</taxon>
        <taxon>Chordata</taxon>
        <taxon>Craniata</taxon>
        <taxon>Vertebrata</taxon>
        <taxon>Euteleostomi</taxon>
        <taxon>Lepidosauria</taxon>
        <taxon>Squamata</taxon>
        <taxon>Bifurcata</taxon>
        <taxon>Unidentata</taxon>
        <taxon>Episquamata</taxon>
        <taxon>Toxicofera</taxon>
        <taxon>Iguania</taxon>
        <taxon>Acrodonta</taxon>
        <taxon>Agamidae</taxon>
        <taxon>Amphibolurinae</taxon>
        <taxon>Pogona</taxon>
    </lineage>
</organism>
<dbReference type="CDD" id="cd01878">
    <property type="entry name" value="HflX"/>
    <property type="match status" value="1"/>
</dbReference>
<dbReference type="InterPro" id="IPR027417">
    <property type="entry name" value="P-loop_NTPase"/>
</dbReference>
<evidence type="ECO:0000256" key="6">
    <source>
        <dbReference type="SAM" id="MobiDB-lite"/>
    </source>
</evidence>
<dbReference type="Pfam" id="PF01926">
    <property type="entry name" value="MMR_HSR1"/>
    <property type="match status" value="1"/>
</dbReference>
<dbReference type="InterPro" id="IPR030394">
    <property type="entry name" value="G_HFLX_dom"/>
</dbReference>
<feature type="compositionally biased region" description="Acidic residues" evidence="6">
    <location>
        <begin position="72"/>
        <end position="96"/>
    </location>
</feature>